<protein>
    <submittedName>
        <fullName evidence="1">Pilus assembly protein CpaE</fullName>
    </submittedName>
</protein>
<dbReference type="Proteomes" id="UP000561459">
    <property type="component" value="Unassembled WGS sequence"/>
</dbReference>
<accession>A0A7W6FXG0</accession>
<comment type="caution">
    <text evidence="1">The sequence shown here is derived from an EMBL/GenBank/DDBJ whole genome shotgun (WGS) entry which is preliminary data.</text>
</comment>
<sequence>MARIYLLSVDRTLCKRIAEAMGDHIPVEMVQSLADAELVGPGVIVLDHASIPADRMLSSVLGEVAQAAQGRAIVVATEDWYAGPVLQAIRSGASDVLPRGASAGEIASVLTRVLNSALATQGRLARLTLVLGTDEEATALLATDIALAHAMAPASTLLIDCTLPSSTAEAYLDLKVDYGIASAVADLDRLDASLLADALARHESSGLALLTLDGGTGGEPVGVGPTDIVGLVQILRASCAHIVLCAGSLRNGGLLRELASQAGAIEIVCAQSIRELDACRRLLDRIALDTASAERLRLVVWDHDVRVLLDGRRMADVLGIEHVIGVPVDRVRLRNALNAGRPMMIERDGGAYAHAVRRAIGRDGPSRGAVASFERVKRKIMRTVERSA</sequence>
<dbReference type="AlphaFoldDB" id="A0A7W6FXG0"/>
<dbReference type="RefSeq" id="WP_183616036.1">
    <property type="nucleotide sequence ID" value="NZ_JACIDY010000002.1"/>
</dbReference>
<dbReference type="SUPFAM" id="SSF52540">
    <property type="entry name" value="P-loop containing nucleoside triphosphate hydrolases"/>
    <property type="match status" value="1"/>
</dbReference>
<evidence type="ECO:0000313" key="1">
    <source>
        <dbReference type="EMBL" id="MBB3939213.1"/>
    </source>
</evidence>
<dbReference type="InterPro" id="IPR027417">
    <property type="entry name" value="P-loop_NTPase"/>
</dbReference>
<reference evidence="1 2" key="1">
    <citation type="submission" date="2020-08" db="EMBL/GenBank/DDBJ databases">
        <title>Genomic Encyclopedia of Type Strains, Phase IV (KMG-IV): sequencing the most valuable type-strain genomes for metagenomic binning, comparative biology and taxonomic classification.</title>
        <authorList>
            <person name="Goeker M."/>
        </authorList>
    </citation>
    <scope>NUCLEOTIDE SEQUENCE [LARGE SCALE GENOMIC DNA]</scope>
    <source>
        <strain evidence="1 2">DSM 27568</strain>
    </source>
</reference>
<gene>
    <name evidence="1" type="ORF">GGR39_000853</name>
</gene>
<evidence type="ECO:0000313" key="2">
    <source>
        <dbReference type="Proteomes" id="UP000561459"/>
    </source>
</evidence>
<organism evidence="1 2">
    <name type="scientific">Novosphingobium fluoreni</name>
    <dbReference type="NCBI Taxonomy" id="1391222"/>
    <lineage>
        <taxon>Bacteria</taxon>
        <taxon>Pseudomonadati</taxon>
        <taxon>Pseudomonadota</taxon>
        <taxon>Alphaproteobacteria</taxon>
        <taxon>Sphingomonadales</taxon>
        <taxon>Sphingomonadaceae</taxon>
        <taxon>Novosphingobium</taxon>
    </lineage>
</organism>
<keyword evidence="2" id="KW-1185">Reference proteome</keyword>
<name>A0A7W6FXG0_9SPHN</name>
<dbReference type="Gene3D" id="3.40.50.300">
    <property type="entry name" value="P-loop containing nucleotide triphosphate hydrolases"/>
    <property type="match status" value="1"/>
</dbReference>
<proteinExistence type="predicted"/>
<dbReference type="EMBL" id="JACIDY010000002">
    <property type="protein sequence ID" value="MBB3939213.1"/>
    <property type="molecule type" value="Genomic_DNA"/>
</dbReference>